<dbReference type="RefSeq" id="WP_091694408.1">
    <property type="nucleotide sequence ID" value="NZ_FPBF01000003.1"/>
</dbReference>
<dbReference type="GO" id="GO:0046872">
    <property type="term" value="F:metal ion binding"/>
    <property type="evidence" value="ECO:0007669"/>
    <property type="project" value="UniProtKB-KW"/>
</dbReference>
<dbReference type="Pfam" id="PF05163">
    <property type="entry name" value="DinB"/>
    <property type="match status" value="1"/>
</dbReference>
<dbReference type="OrthoDB" id="9811413at2"/>
<dbReference type="Gene3D" id="1.20.120.450">
    <property type="entry name" value="dinb family like domain"/>
    <property type="match status" value="1"/>
</dbReference>
<accession>A0A1I7BZT9</accession>
<gene>
    <name evidence="4" type="ORF">SAMN04489724_2895</name>
</gene>
<dbReference type="Proteomes" id="UP000199673">
    <property type="component" value="Unassembled WGS sequence"/>
</dbReference>
<dbReference type="PANTHER" id="PTHR37302">
    <property type="entry name" value="SLR1116 PROTEIN"/>
    <property type="match status" value="1"/>
</dbReference>
<dbReference type="InterPro" id="IPR007837">
    <property type="entry name" value="DinB"/>
</dbReference>
<name>A0A1I7BZT9_9BACT</name>
<feature type="binding site" evidence="3">
    <location>
        <position position="118"/>
    </location>
    <ligand>
        <name>a divalent metal cation</name>
        <dbReference type="ChEBI" id="CHEBI:60240"/>
    </ligand>
</feature>
<evidence type="ECO:0000313" key="5">
    <source>
        <dbReference type="Proteomes" id="UP000199673"/>
    </source>
</evidence>
<evidence type="ECO:0000313" key="4">
    <source>
        <dbReference type="EMBL" id="SFT92684.1"/>
    </source>
</evidence>
<dbReference type="STRING" id="305507.SAMN04489724_2895"/>
<dbReference type="PANTHER" id="PTHR37302:SF3">
    <property type="entry name" value="DAMAGE-INDUCIBLE PROTEIN DINB"/>
    <property type="match status" value="1"/>
</dbReference>
<feature type="binding site" evidence="3">
    <location>
        <position position="40"/>
    </location>
    <ligand>
        <name>a divalent metal cation</name>
        <dbReference type="ChEBI" id="CHEBI:60240"/>
    </ligand>
</feature>
<evidence type="ECO:0000256" key="2">
    <source>
        <dbReference type="ARBA" id="ARBA00022723"/>
    </source>
</evidence>
<comment type="similarity">
    <text evidence="1">Belongs to the DinB family.</text>
</comment>
<dbReference type="SUPFAM" id="SSF109854">
    <property type="entry name" value="DinB/YfiT-like putative metalloenzymes"/>
    <property type="match status" value="1"/>
</dbReference>
<dbReference type="AlphaFoldDB" id="A0A1I7BZT9"/>
<keyword evidence="5" id="KW-1185">Reference proteome</keyword>
<dbReference type="EMBL" id="FPBF01000003">
    <property type="protein sequence ID" value="SFT92684.1"/>
    <property type="molecule type" value="Genomic_DNA"/>
</dbReference>
<proteinExistence type="inferred from homology"/>
<protein>
    <submittedName>
        <fullName evidence="4">Uncharacterized damage-inducible protein DinB (Forms a four-helix bundle)</fullName>
    </submittedName>
</protein>
<organism evidence="4 5">
    <name type="scientific">Algoriphagus locisalis</name>
    <dbReference type="NCBI Taxonomy" id="305507"/>
    <lineage>
        <taxon>Bacteria</taxon>
        <taxon>Pseudomonadati</taxon>
        <taxon>Bacteroidota</taxon>
        <taxon>Cytophagia</taxon>
        <taxon>Cytophagales</taxon>
        <taxon>Cyclobacteriaceae</taxon>
        <taxon>Algoriphagus</taxon>
    </lineage>
</organism>
<evidence type="ECO:0000256" key="3">
    <source>
        <dbReference type="PIRSR" id="PIRSR607837-1"/>
    </source>
</evidence>
<sequence length="147" mass="17335">MKVFYKDFFQYNYQVNQELARSFKSYGDAIGEDIARLANHILNAQQIWIGRINGEKTLSSPWVDFPLSSFEERNQELFDLTLEVISLRELDEHIHFRNFAGQEFQNKISDILTHLVNHSTYHRGQIALLMRAAGFEPVKSDFIYFKR</sequence>
<reference evidence="5" key="1">
    <citation type="submission" date="2016-10" db="EMBL/GenBank/DDBJ databases">
        <authorList>
            <person name="Varghese N."/>
            <person name="Submissions S."/>
        </authorList>
    </citation>
    <scope>NUCLEOTIDE SEQUENCE [LARGE SCALE GENOMIC DNA]</scope>
    <source>
        <strain evidence="5">DSM 23445</strain>
    </source>
</reference>
<feature type="binding site" evidence="3">
    <location>
        <position position="122"/>
    </location>
    <ligand>
        <name>a divalent metal cation</name>
        <dbReference type="ChEBI" id="CHEBI:60240"/>
    </ligand>
</feature>
<keyword evidence="2 3" id="KW-0479">Metal-binding</keyword>
<evidence type="ECO:0000256" key="1">
    <source>
        <dbReference type="ARBA" id="ARBA00008635"/>
    </source>
</evidence>
<dbReference type="InterPro" id="IPR034660">
    <property type="entry name" value="DinB/YfiT-like"/>
</dbReference>